<feature type="region of interest" description="Disordered" evidence="1">
    <location>
        <begin position="1815"/>
        <end position="1840"/>
    </location>
</feature>
<name>A0A8T0FZT6_ARGBR</name>
<evidence type="ECO:0000256" key="1">
    <source>
        <dbReference type="SAM" id="MobiDB-lite"/>
    </source>
</evidence>
<sequence>MMESSEQCALNGSADPDESPAGTEGIVATNYENYAGEDLSLNQVMENQITEQVVGYLDEESATLVLQSQGLELNGKRLILAQGTAGNEILVFVSTDQDAALEHSFVQSITDSDGNHTFAIECGSNNLEAISGEGIQRIQLIGANDLQNIDKNETLFIQQAQALEYLGSDNNHYSSEALGNTVCQVQEKDATAEMVFIPTESQVISAGNTRLLHLADVAHSEWSTSETHDKDAIEFVKKVNEGSVIVRGIRARVDSDFCKEGEMSINAVNDQANNNSLQDEHMIPEIETSSPGVEGESLLLSIPPRDINNAVSVIITSSPGLSGNESWRTVNIQESEELTKETCQPDVKLPSVSTDIINIKYANLKETQCSDLSSQNTFIEESSNHSHLKDSTDCSNKDDTANYKAHAVEEPMDEDTNESIPLQLTSSKNIDEDDSEQKDSISCSEDVSQLKDSISCSEDVSQLKDSISCSEDVSHLKDSISCSEDVSQIKDSINCSEDVSQLEDSISCSEDVSQLEDSISCNNDTSKPKDNNSCNAIDSKQNDSINCIENNSKQEYNLNLNEDDSKRKDDISPNENVSKQKDNISPNEDDSEQKDNTNSSENNPKQKDCISCSENISQLRDSISPIEDVSQLKDSTSLSEDDSKQRKSIICKTDDLKQKDSIISNENYLKQKYSIISNEDDMRQKDSIISNEDDLKEKDSISCNEEDSKQKDCVICSDSDSNATVDVDQIENLDNKISYISLKNFENAMKQNNSINCNNNGLNISMNVDEIQNLKNTFSDPSSKNFENEIKQIESIGCNDNDLDISMDVHQIQNLDNKISDSPSKNYEAEIKQKDSIISCSDNDSDTSVDFDQIQNLENKISDSSSKNYENEIKQNESFICNDNDLDISMDVDQIQNLNNIICDSPSKNYEAEIKQKDSIISCNDNDSDTSVDVDQIQNLDSKISDPSSKNYDIEIKQKNNIIICNDNDSDTSVEVDQIQNLDNKISDPSSKNYEVEIKQNGSISCSDNDSGTSVDVDQIQNLDSKISDPSSKNYDIEIKQKDSIIICNDNDSDTSVEVDQIQNLDNKISDPSSKSYEVEIKQNGSISCSDSDSDTSVDIDQMQNLDNKISDPSSKNYEVEIKQNGSISCSDNDSDTSVDIDQVQNLDNNISDPSLKSCEIEIKQKDSIDCNDNDSDTLIATDQIQISDSKISDPSSYNGEKEIESTNFEEACSDIQTCPESPLLSHRDNSKSVSSSFSINSQSKDHNLNKLNQLQFVSSSKLKKAIDEYEFENSSSNLDAEMNHNISLNAQASDTRNSTDINTENDVTEVSQIVNSVVEDLIGNLTFHRTLTPVTDSIKLNQNPACNENNETSNDNSQDLFDQDLQNDEKNYSRKMLKNIDEELLKNKQNSGSVENNHTDQIEKSEETSVVKSGVSNDSKRDKSNNMNLNLAASDETTVKTPQRTYVRKRRISDTSKNIELFSLDELSGPKDEISSHRTPKIFCPDNQKKQIRNDENNLTDEDGYVNLISSDMTNRIKAKGTSPPMDDRRIRSLRPRSSDHMEKIPEHVKDTEDSVSTCWGAYLMETSFKPSNAEKMEEDAPKVSSLDASKEESPKNLLKKRIRTPSYKKINTESDSYKSGRQWDKLIKSSPVKIRDASSDKRKIREKVKKQVEKTLRNSENFNSSPISKYKKGRLSKLSKACKTVLCSTFPSPHEKIKTCGIRFLNDNSTEKNNSSAVDDLSIPSTSTQDLNNFQYNCTNCSFVSNKVNNFIIHMKYCTFKSSTNMIDYRVDDMERRQRIRGDFTENNSTAKKKSLSGMIDFRFSDKERRQQIHGDFSESDSSIEKPSSGKIDYRFNDMERRQRIRGDSSEIDSSVEKSSNVTIDYRFSYMGRKTTDFPESDSPVDKHSTDGIDYQVNDMERRQRIRGDIFGNDIPVECSSTSQNFSNVSLVDYYENASVGSENDDEGEMEVVEEEPKPREISNKKKYGYKENEIVWALVNDRFWPALVHKIDHEKVVLYFIDRPNKEGTSVTNVHMNVPINELPSKVHTFNDAKWNKQLLTDAGELPDNDIFVKAVQKADSYIRKRFLYDADIDGFAYFGVRRNVEYADGVDIADINVLEENIYVNKETIIDMKEVVQAIYQGRCDQHVVDVYQEIIKSDRHIFHCTRDGKNLKQLSWFGPFKQNPNLIKLHDYFINLFKSKFGPKKDVSSYIYEVWIPEAIIKAISLIKHVSLLEAQIVFFSQDMQSLGEDDFAAETGGS</sequence>
<feature type="region of interest" description="Disordered" evidence="1">
    <location>
        <begin position="1343"/>
        <end position="1362"/>
    </location>
</feature>
<feature type="compositionally biased region" description="Low complexity" evidence="1">
    <location>
        <begin position="1232"/>
        <end position="1243"/>
    </location>
</feature>
<feature type="region of interest" description="Disordered" evidence="1">
    <location>
        <begin position="621"/>
        <end position="646"/>
    </location>
</feature>
<reference evidence="2" key="2">
    <citation type="submission" date="2020-06" db="EMBL/GenBank/DDBJ databases">
        <authorList>
            <person name="Sheffer M."/>
        </authorList>
    </citation>
    <scope>NUCLEOTIDE SEQUENCE</scope>
</reference>
<feature type="compositionally biased region" description="Basic and acidic residues" evidence="1">
    <location>
        <begin position="1398"/>
        <end position="1410"/>
    </location>
</feature>
<proteinExistence type="predicted"/>
<feature type="compositionally biased region" description="Polar residues" evidence="1">
    <location>
        <begin position="1343"/>
        <end position="1361"/>
    </location>
</feature>
<accession>A0A8T0FZT6</accession>
<feature type="compositionally biased region" description="Basic and acidic residues" evidence="1">
    <location>
        <begin position="1574"/>
        <end position="1583"/>
    </location>
</feature>
<feature type="compositionally biased region" description="Polar residues" evidence="1">
    <location>
        <begin position="1"/>
        <end position="10"/>
    </location>
</feature>
<comment type="caution">
    <text evidence="2">The sequence shown here is derived from an EMBL/GenBank/DDBJ whole genome shotgun (WGS) entry which is preliminary data.</text>
</comment>
<gene>
    <name evidence="2" type="ORF">HNY73_003049</name>
</gene>
<protein>
    <submittedName>
        <fullName evidence="2">Lysostaphin like protein</fullName>
    </submittedName>
</protein>
<dbReference type="EMBL" id="JABXBU010000002">
    <property type="protein sequence ID" value="KAF8795170.1"/>
    <property type="molecule type" value="Genomic_DNA"/>
</dbReference>
<organism evidence="2 3">
    <name type="scientific">Argiope bruennichi</name>
    <name type="common">Wasp spider</name>
    <name type="synonym">Aranea bruennichi</name>
    <dbReference type="NCBI Taxonomy" id="94029"/>
    <lineage>
        <taxon>Eukaryota</taxon>
        <taxon>Metazoa</taxon>
        <taxon>Ecdysozoa</taxon>
        <taxon>Arthropoda</taxon>
        <taxon>Chelicerata</taxon>
        <taxon>Arachnida</taxon>
        <taxon>Araneae</taxon>
        <taxon>Araneomorphae</taxon>
        <taxon>Entelegynae</taxon>
        <taxon>Araneoidea</taxon>
        <taxon>Araneidae</taxon>
        <taxon>Argiope</taxon>
    </lineage>
</organism>
<feature type="region of interest" description="Disordered" evidence="1">
    <location>
        <begin position="1387"/>
        <end position="1428"/>
    </location>
</feature>
<feature type="region of interest" description="Disordered" evidence="1">
    <location>
        <begin position="561"/>
        <end position="608"/>
    </location>
</feature>
<reference evidence="2" key="1">
    <citation type="journal article" date="2020" name="bioRxiv">
        <title>Chromosome-level reference genome of the European wasp spider Argiope bruennichi: a resource for studies on range expansion and evolutionary adaptation.</title>
        <authorList>
            <person name="Sheffer M.M."/>
            <person name="Hoppe A."/>
            <person name="Krehenwinkel H."/>
            <person name="Uhl G."/>
            <person name="Kuss A.W."/>
            <person name="Jensen L."/>
            <person name="Jensen C."/>
            <person name="Gillespie R.G."/>
            <person name="Hoff K.J."/>
            <person name="Prost S."/>
        </authorList>
    </citation>
    <scope>NUCLEOTIDE SEQUENCE</scope>
</reference>
<evidence type="ECO:0000313" key="2">
    <source>
        <dbReference type="EMBL" id="KAF8795170.1"/>
    </source>
</evidence>
<evidence type="ECO:0000313" key="3">
    <source>
        <dbReference type="Proteomes" id="UP000807504"/>
    </source>
</evidence>
<feature type="region of interest" description="Disordered" evidence="1">
    <location>
        <begin position="1220"/>
        <end position="1245"/>
    </location>
</feature>
<feature type="region of interest" description="Disordered" evidence="1">
    <location>
        <begin position="1"/>
        <end position="24"/>
    </location>
</feature>
<keyword evidence="3" id="KW-1185">Reference proteome</keyword>
<feature type="compositionally biased region" description="Polar residues" evidence="1">
    <location>
        <begin position="1388"/>
        <end position="1397"/>
    </location>
</feature>
<dbReference type="Proteomes" id="UP000807504">
    <property type="component" value="Unassembled WGS sequence"/>
</dbReference>
<feature type="region of interest" description="Disordered" evidence="1">
    <location>
        <begin position="1574"/>
        <end position="1605"/>
    </location>
</feature>